<protein>
    <submittedName>
        <fullName evidence="4">GNAT family acetyltransferase</fullName>
        <ecNumber evidence="4">2.3.1.-</ecNumber>
    </submittedName>
</protein>
<dbReference type="RefSeq" id="WP_135445441.1">
    <property type="nucleotide sequence ID" value="NZ_SRLE01000010.1"/>
</dbReference>
<evidence type="ECO:0000259" key="3">
    <source>
        <dbReference type="PROSITE" id="PS51186"/>
    </source>
</evidence>
<keyword evidence="2 4" id="KW-0012">Acyltransferase</keyword>
<proteinExistence type="predicted"/>
<accession>A0A4Z0LYG2</accession>
<dbReference type="InterPro" id="IPR016181">
    <property type="entry name" value="Acyl_CoA_acyltransferase"/>
</dbReference>
<dbReference type="EC" id="2.3.1.-" evidence="4"/>
<sequence length="139" mass="15652">MNIRPFEEHDRTAVIDLWRSCGLVVPQNNPDKDIDRKLKVDRDLFLVGIEDGTIVGSVMGGYEGHRGWINYLAVHPDSRRKGYGEAIMRAIETRLREKGCPKINLQVRTSNLAVIAFYAAIGYGQDEVVGMGKRLEHDA</sequence>
<evidence type="ECO:0000256" key="1">
    <source>
        <dbReference type="ARBA" id="ARBA00022679"/>
    </source>
</evidence>
<comment type="caution">
    <text evidence="4">The sequence shown here is derived from an EMBL/GenBank/DDBJ whole genome shotgun (WGS) entry which is preliminary data.</text>
</comment>
<organism evidence="4 5">
    <name type="scientific">Mangrovimicrobium sediminis</name>
    <dbReference type="NCBI Taxonomy" id="2562682"/>
    <lineage>
        <taxon>Bacteria</taxon>
        <taxon>Pseudomonadati</taxon>
        <taxon>Pseudomonadota</taxon>
        <taxon>Gammaproteobacteria</taxon>
        <taxon>Cellvibrionales</taxon>
        <taxon>Halieaceae</taxon>
        <taxon>Mangrovimicrobium</taxon>
    </lineage>
</organism>
<evidence type="ECO:0000313" key="5">
    <source>
        <dbReference type="Proteomes" id="UP000298050"/>
    </source>
</evidence>
<feature type="domain" description="N-acetyltransferase" evidence="3">
    <location>
        <begin position="1"/>
        <end position="139"/>
    </location>
</feature>
<evidence type="ECO:0000256" key="2">
    <source>
        <dbReference type="ARBA" id="ARBA00023315"/>
    </source>
</evidence>
<dbReference type="NCBIfam" id="NF002959">
    <property type="entry name" value="PRK03624.1"/>
    <property type="match status" value="1"/>
</dbReference>
<dbReference type="PANTHER" id="PTHR43877:SF2">
    <property type="entry name" value="AMINOALKYLPHOSPHONATE N-ACETYLTRANSFERASE-RELATED"/>
    <property type="match status" value="1"/>
</dbReference>
<dbReference type="PROSITE" id="PS51186">
    <property type="entry name" value="GNAT"/>
    <property type="match status" value="1"/>
</dbReference>
<dbReference type="InterPro" id="IPR000182">
    <property type="entry name" value="GNAT_dom"/>
</dbReference>
<dbReference type="OrthoDB" id="1821130at2"/>
<evidence type="ECO:0000313" key="4">
    <source>
        <dbReference type="EMBL" id="TGD72321.1"/>
    </source>
</evidence>
<name>A0A4Z0LYG2_9GAMM</name>
<dbReference type="Gene3D" id="3.40.630.30">
    <property type="match status" value="1"/>
</dbReference>
<keyword evidence="5" id="KW-1185">Reference proteome</keyword>
<dbReference type="GO" id="GO:0016747">
    <property type="term" value="F:acyltransferase activity, transferring groups other than amino-acyl groups"/>
    <property type="evidence" value="ECO:0007669"/>
    <property type="project" value="InterPro"/>
</dbReference>
<dbReference type="PANTHER" id="PTHR43877">
    <property type="entry name" value="AMINOALKYLPHOSPHONATE N-ACETYLTRANSFERASE-RELATED-RELATED"/>
    <property type="match status" value="1"/>
</dbReference>
<dbReference type="CDD" id="cd04301">
    <property type="entry name" value="NAT_SF"/>
    <property type="match status" value="1"/>
</dbReference>
<gene>
    <name evidence="4" type="ORF">E4634_15260</name>
</gene>
<dbReference type="Proteomes" id="UP000298050">
    <property type="component" value="Unassembled WGS sequence"/>
</dbReference>
<dbReference type="AlphaFoldDB" id="A0A4Z0LYG2"/>
<dbReference type="EMBL" id="SRLE01000010">
    <property type="protein sequence ID" value="TGD72321.1"/>
    <property type="molecule type" value="Genomic_DNA"/>
</dbReference>
<dbReference type="InterPro" id="IPR050832">
    <property type="entry name" value="Bact_Acetyltransf"/>
</dbReference>
<dbReference type="Pfam" id="PF00583">
    <property type="entry name" value="Acetyltransf_1"/>
    <property type="match status" value="1"/>
</dbReference>
<keyword evidence="1 4" id="KW-0808">Transferase</keyword>
<reference evidence="4 5" key="1">
    <citation type="submission" date="2019-04" db="EMBL/GenBank/DDBJ databases">
        <title>Taxonomy of novel Haliea sp. from mangrove soil of West Coast of India.</title>
        <authorList>
            <person name="Verma A."/>
            <person name="Kumar P."/>
            <person name="Krishnamurthi S."/>
        </authorList>
    </citation>
    <scope>NUCLEOTIDE SEQUENCE [LARGE SCALE GENOMIC DNA]</scope>
    <source>
        <strain evidence="4 5">SAOS-164</strain>
    </source>
</reference>
<dbReference type="SUPFAM" id="SSF55729">
    <property type="entry name" value="Acyl-CoA N-acyltransferases (Nat)"/>
    <property type="match status" value="1"/>
</dbReference>